<dbReference type="STRING" id="388950.GCA_001611675_00730"/>
<proteinExistence type="predicted"/>
<dbReference type="Proteomes" id="UP000182491">
    <property type="component" value="Unassembled WGS sequence"/>
</dbReference>
<dbReference type="EMBL" id="FPCA01000004">
    <property type="protein sequence ID" value="SFU89834.1"/>
    <property type="molecule type" value="Genomic_DNA"/>
</dbReference>
<sequence>MVVVKIEKCLIYTVRIKGYLHSYVQKSYFKGTKHNTKIELLLAVDMENGQFEFMKANQDGKSLSKFEMMLMLGATNGIF</sequence>
<evidence type="ECO:0000313" key="1">
    <source>
        <dbReference type="EMBL" id="SFU89834.1"/>
    </source>
</evidence>
<protein>
    <submittedName>
        <fullName evidence="1">Uncharacterized protein</fullName>
    </submittedName>
</protein>
<gene>
    <name evidence="1" type="ORF">SAMN04487941_3149</name>
</gene>
<name>A0A1I7JXD8_9BACT</name>
<organism evidence="1 2">
    <name type="scientific">Pontibacter akesuensis</name>
    <dbReference type="NCBI Taxonomy" id="388950"/>
    <lineage>
        <taxon>Bacteria</taxon>
        <taxon>Pseudomonadati</taxon>
        <taxon>Bacteroidota</taxon>
        <taxon>Cytophagia</taxon>
        <taxon>Cytophagales</taxon>
        <taxon>Hymenobacteraceae</taxon>
        <taxon>Pontibacter</taxon>
    </lineage>
</organism>
<keyword evidence="2" id="KW-1185">Reference proteome</keyword>
<dbReference type="AlphaFoldDB" id="A0A1I7JXD8"/>
<evidence type="ECO:0000313" key="2">
    <source>
        <dbReference type="Proteomes" id="UP000182491"/>
    </source>
</evidence>
<accession>A0A1I7JXD8</accession>
<reference evidence="2" key="1">
    <citation type="submission" date="2016-10" db="EMBL/GenBank/DDBJ databases">
        <authorList>
            <person name="Varghese N."/>
        </authorList>
    </citation>
    <scope>NUCLEOTIDE SEQUENCE [LARGE SCALE GENOMIC DNA]</scope>
    <source>
        <strain evidence="2">DSM 18820</strain>
    </source>
</reference>